<keyword evidence="3 8" id="KW-0378">Hydrolase</keyword>
<evidence type="ECO:0000313" key="9">
    <source>
        <dbReference type="Proteomes" id="UP001382904"/>
    </source>
</evidence>
<dbReference type="InterPro" id="IPR051601">
    <property type="entry name" value="Serine_prot/Carboxylest_S33"/>
</dbReference>
<evidence type="ECO:0000256" key="4">
    <source>
        <dbReference type="SAM" id="MobiDB-lite"/>
    </source>
</evidence>
<dbReference type="InterPro" id="IPR029058">
    <property type="entry name" value="AB_hydrolase_fold"/>
</dbReference>
<dbReference type="InterPro" id="IPR013595">
    <property type="entry name" value="Pept_S33_TAP-like_C"/>
</dbReference>
<evidence type="ECO:0000259" key="6">
    <source>
        <dbReference type="Pfam" id="PF00561"/>
    </source>
</evidence>
<dbReference type="Proteomes" id="UP001382904">
    <property type="component" value="Unassembled WGS sequence"/>
</dbReference>
<feature type="domain" description="Peptidase S33 tripeptidyl aminopeptidase-like C-terminal" evidence="7">
    <location>
        <begin position="418"/>
        <end position="517"/>
    </location>
</feature>
<proteinExistence type="inferred from homology"/>
<evidence type="ECO:0000313" key="8">
    <source>
        <dbReference type="EMBL" id="MEJ8640434.1"/>
    </source>
</evidence>
<accession>A0ABU8TZ92</accession>
<keyword evidence="9" id="KW-1185">Reference proteome</keyword>
<reference evidence="8 9" key="1">
    <citation type="submission" date="2024-03" db="EMBL/GenBank/DDBJ databases">
        <title>Novel Streptomyces species of biotechnological and ecological value are a feature of Machair soil.</title>
        <authorList>
            <person name="Prole J.R."/>
            <person name="Goodfellow M."/>
            <person name="Allenby N."/>
            <person name="Ward A.C."/>
        </authorList>
    </citation>
    <scope>NUCLEOTIDE SEQUENCE [LARGE SCALE GENOMIC DNA]</scope>
    <source>
        <strain evidence="8 9">MS1.HAVA.3</strain>
    </source>
</reference>
<sequence>MPGSGPGTGGPTAGRRHRAAALAVAAICSAALTVSGSAAAQEQPSPSATVPRLDWSACAPGSPYDCASARVPLDHADPAGRTIDLAVVRRKATDTAHRVGTLFVNPGGPGGPGTVQVPQNYDSFPQELRERFDIVSWDPRGIGSSAAVNCFDSTEDAEAWAKGNPVGFPVGEKERATWIDAYEDLGRRCEKSDPDLLRHVSTADTAQDLDLLRQAVGEPQLNYLGVSYGTILGATYANLFPGKVRAMALDSNIAPDAWTNDARPDARTTTLLRMGSDRTAAATLDRFLDLCGSATTDRCAFSAGSPQATREKFDQLMQRLRERPVGSWTYARTVADAVSGLYIVDPGWRDLAGRLQELWQGRAPKPPVYPPPPPVENPTPYLGEEQAMAVWCGDSPNPRDPAVYHGLEEESAERAGDAGRYWTWSGEPCATWPAQAANRYDGPWNRPTAHPVLVIGTRYDPSTPFADAEAMAKQLADARLLTHEGYGHTALFNNASSCVNAYESRYFIDGTLPPPGRSADRTSSPSPDADAPTARAMLHARQNTQPPLSVRRAHPPWPTAPGEGAVVTRKR</sequence>
<dbReference type="GO" id="GO:0016787">
    <property type="term" value="F:hydrolase activity"/>
    <property type="evidence" value="ECO:0007669"/>
    <property type="project" value="UniProtKB-KW"/>
</dbReference>
<gene>
    <name evidence="8" type="ORF">WKI68_01300</name>
</gene>
<evidence type="ECO:0000259" key="7">
    <source>
        <dbReference type="Pfam" id="PF08386"/>
    </source>
</evidence>
<comment type="similarity">
    <text evidence="1">Belongs to the peptidase S33 family.</text>
</comment>
<dbReference type="Gene3D" id="3.40.50.1820">
    <property type="entry name" value="alpha/beta hydrolase"/>
    <property type="match status" value="2"/>
</dbReference>
<keyword evidence="2 5" id="KW-0732">Signal</keyword>
<evidence type="ECO:0000256" key="5">
    <source>
        <dbReference type="SAM" id="SignalP"/>
    </source>
</evidence>
<organism evidence="8 9">
    <name type="scientific">Streptomyces caledonius</name>
    <dbReference type="NCBI Taxonomy" id="3134107"/>
    <lineage>
        <taxon>Bacteria</taxon>
        <taxon>Bacillati</taxon>
        <taxon>Actinomycetota</taxon>
        <taxon>Actinomycetes</taxon>
        <taxon>Kitasatosporales</taxon>
        <taxon>Streptomycetaceae</taxon>
        <taxon>Streptomyces</taxon>
    </lineage>
</organism>
<dbReference type="Pfam" id="PF08386">
    <property type="entry name" value="Abhydrolase_4"/>
    <property type="match status" value="1"/>
</dbReference>
<feature type="region of interest" description="Disordered" evidence="4">
    <location>
        <begin position="512"/>
        <end position="571"/>
    </location>
</feature>
<dbReference type="PANTHER" id="PTHR43248:SF29">
    <property type="entry name" value="TRIPEPTIDYL AMINOPEPTIDASE"/>
    <property type="match status" value="1"/>
</dbReference>
<feature type="domain" description="AB hydrolase-1" evidence="6">
    <location>
        <begin position="106"/>
        <end position="270"/>
    </location>
</feature>
<name>A0ABU8TZ92_9ACTN</name>
<evidence type="ECO:0000256" key="1">
    <source>
        <dbReference type="ARBA" id="ARBA00010088"/>
    </source>
</evidence>
<feature type="chain" id="PRO_5046237956" evidence="5">
    <location>
        <begin position="41"/>
        <end position="571"/>
    </location>
</feature>
<dbReference type="EMBL" id="JBBKAM010000002">
    <property type="protein sequence ID" value="MEJ8640434.1"/>
    <property type="molecule type" value="Genomic_DNA"/>
</dbReference>
<evidence type="ECO:0000256" key="2">
    <source>
        <dbReference type="ARBA" id="ARBA00022729"/>
    </source>
</evidence>
<dbReference type="SUPFAM" id="SSF53474">
    <property type="entry name" value="alpha/beta-Hydrolases"/>
    <property type="match status" value="1"/>
</dbReference>
<feature type="signal peptide" evidence="5">
    <location>
        <begin position="1"/>
        <end position="40"/>
    </location>
</feature>
<protein>
    <submittedName>
        <fullName evidence="8">Alpha/beta hydrolase</fullName>
    </submittedName>
</protein>
<comment type="caution">
    <text evidence="8">The sequence shown here is derived from an EMBL/GenBank/DDBJ whole genome shotgun (WGS) entry which is preliminary data.</text>
</comment>
<dbReference type="Pfam" id="PF00561">
    <property type="entry name" value="Abhydrolase_1"/>
    <property type="match status" value="1"/>
</dbReference>
<dbReference type="PANTHER" id="PTHR43248">
    <property type="entry name" value="2-SUCCINYL-6-HYDROXY-2,4-CYCLOHEXADIENE-1-CARBOXYLATE SYNTHASE"/>
    <property type="match status" value="1"/>
</dbReference>
<evidence type="ECO:0000256" key="3">
    <source>
        <dbReference type="ARBA" id="ARBA00022801"/>
    </source>
</evidence>
<dbReference type="InterPro" id="IPR000073">
    <property type="entry name" value="AB_hydrolase_1"/>
</dbReference>